<dbReference type="GO" id="GO:0043161">
    <property type="term" value="P:proteasome-mediated ubiquitin-dependent protein catabolic process"/>
    <property type="evidence" value="ECO:0007669"/>
    <property type="project" value="InterPro"/>
</dbReference>
<dbReference type="FunFam" id="3.90.70.10:FF:000122">
    <property type="entry name" value="Ubiquitin carboxyl-terminal hydrolase 2"/>
    <property type="match status" value="1"/>
</dbReference>
<dbReference type="Pfam" id="PF00443">
    <property type="entry name" value="UCH"/>
    <property type="match status" value="1"/>
</dbReference>
<dbReference type="Pfam" id="PF13446">
    <property type="entry name" value="RPT"/>
    <property type="match status" value="4"/>
</dbReference>
<keyword evidence="7" id="KW-0175">Coiled coil</keyword>
<protein>
    <recommendedName>
        <fullName evidence="2">ubiquitinyl hydrolase 1</fullName>
        <ecNumber evidence="2">3.4.19.12</ecNumber>
    </recommendedName>
</protein>
<keyword evidence="6" id="KW-0788">Thiol protease</keyword>
<feature type="compositionally biased region" description="Basic and acidic residues" evidence="8">
    <location>
        <begin position="768"/>
        <end position="783"/>
    </location>
</feature>
<dbReference type="GO" id="GO:0061136">
    <property type="term" value="P:regulation of proteasomal protein catabolic process"/>
    <property type="evidence" value="ECO:0007669"/>
    <property type="project" value="TreeGrafter"/>
</dbReference>
<comment type="caution">
    <text evidence="10">The sequence shown here is derived from an EMBL/GenBank/DDBJ whole genome shotgun (WGS) entry which is preliminary data.</text>
</comment>
<name>A0A5N6JW95_MONLA</name>
<dbReference type="EC" id="3.4.19.12" evidence="2"/>
<evidence type="ECO:0000256" key="8">
    <source>
        <dbReference type="SAM" id="MobiDB-lite"/>
    </source>
</evidence>
<evidence type="ECO:0000256" key="2">
    <source>
        <dbReference type="ARBA" id="ARBA00012759"/>
    </source>
</evidence>
<dbReference type="PANTHER" id="PTHR43982:SF6">
    <property type="entry name" value="UBIQUITIN CARBOXYL-TERMINAL HYDROLASE 2-RELATED"/>
    <property type="match status" value="1"/>
</dbReference>
<dbReference type="GO" id="GO:0016579">
    <property type="term" value="P:protein deubiquitination"/>
    <property type="evidence" value="ECO:0007669"/>
    <property type="project" value="InterPro"/>
</dbReference>
<dbReference type="InterPro" id="IPR038765">
    <property type="entry name" value="Papain-like_cys_pep_sf"/>
</dbReference>
<evidence type="ECO:0000256" key="3">
    <source>
        <dbReference type="ARBA" id="ARBA00022670"/>
    </source>
</evidence>
<dbReference type="OrthoDB" id="2420415at2759"/>
<keyword evidence="3" id="KW-0645">Protease</keyword>
<evidence type="ECO:0000256" key="5">
    <source>
        <dbReference type="ARBA" id="ARBA00022801"/>
    </source>
</evidence>
<evidence type="ECO:0000256" key="4">
    <source>
        <dbReference type="ARBA" id="ARBA00022786"/>
    </source>
</evidence>
<comment type="catalytic activity">
    <reaction evidence="1">
        <text>Thiol-dependent hydrolysis of ester, thioester, amide, peptide and isopeptide bonds formed by the C-terminal Gly of ubiquitin (a 76-residue protein attached to proteins as an intracellular targeting signal).</text>
        <dbReference type="EC" id="3.4.19.12"/>
    </reaction>
</comment>
<dbReference type="EMBL" id="VIGI01000012">
    <property type="protein sequence ID" value="KAB8293209.1"/>
    <property type="molecule type" value="Genomic_DNA"/>
</dbReference>
<dbReference type="InterPro" id="IPR025305">
    <property type="entry name" value="UCH_repeat_domain"/>
</dbReference>
<evidence type="ECO:0000256" key="6">
    <source>
        <dbReference type="ARBA" id="ARBA00022807"/>
    </source>
</evidence>
<evidence type="ECO:0000256" key="7">
    <source>
        <dbReference type="SAM" id="Coils"/>
    </source>
</evidence>
<feature type="domain" description="USP" evidence="9">
    <location>
        <begin position="622"/>
        <end position="1203"/>
    </location>
</feature>
<dbReference type="Proteomes" id="UP000326757">
    <property type="component" value="Unassembled WGS sequence"/>
</dbReference>
<evidence type="ECO:0000313" key="10">
    <source>
        <dbReference type="EMBL" id="KAB8293209.1"/>
    </source>
</evidence>
<evidence type="ECO:0000313" key="11">
    <source>
        <dbReference type="Proteomes" id="UP000326757"/>
    </source>
</evidence>
<dbReference type="GO" id="GO:0070628">
    <property type="term" value="F:proteasome binding"/>
    <property type="evidence" value="ECO:0007669"/>
    <property type="project" value="TreeGrafter"/>
</dbReference>
<reference evidence="10 11" key="1">
    <citation type="submission" date="2019-06" db="EMBL/GenBank/DDBJ databases">
        <title>Genome Sequence of the Brown Rot Fungal Pathogen Monilinia laxa.</title>
        <authorList>
            <person name="De Miccolis Angelini R.M."/>
            <person name="Landi L."/>
            <person name="Abate D."/>
            <person name="Pollastro S."/>
            <person name="Romanazzi G."/>
            <person name="Faretra F."/>
        </authorList>
    </citation>
    <scope>NUCLEOTIDE SEQUENCE [LARGE SCALE GENOMIC DNA]</scope>
    <source>
        <strain evidence="10 11">Mlax316</strain>
    </source>
</reference>
<accession>A0A5N6JW95</accession>
<keyword evidence="4" id="KW-0833">Ubl conjugation pathway</keyword>
<dbReference type="GO" id="GO:0004843">
    <property type="term" value="F:cysteine-type deubiquitinase activity"/>
    <property type="evidence" value="ECO:0007669"/>
    <property type="project" value="UniProtKB-EC"/>
</dbReference>
<dbReference type="InterPro" id="IPR028889">
    <property type="entry name" value="USP"/>
</dbReference>
<feature type="compositionally biased region" description="Low complexity" evidence="8">
    <location>
        <begin position="728"/>
        <end position="741"/>
    </location>
</feature>
<keyword evidence="11" id="KW-1185">Reference proteome</keyword>
<feature type="region of interest" description="Disordered" evidence="8">
    <location>
        <begin position="728"/>
        <end position="802"/>
    </location>
</feature>
<gene>
    <name evidence="10" type="ORF">EYC80_007548</name>
</gene>
<proteinExistence type="predicted"/>
<dbReference type="InterPro" id="IPR001394">
    <property type="entry name" value="Peptidase_C19_UCH"/>
</dbReference>
<dbReference type="SUPFAM" id="SSF54001">
    <property type="entry name" value="Cysteine proteinases"/>
    <property type="match status" value="1"/>
</dbReference>
<dbReference type="PROSITE" id="PS50235">
    <property type="entry name" value="USP_3"/>
    <property type="match status" value="1"/>
</dbReference>
<sequence length="1346" mass="152969">MFDYQKNPGPGKSAPRLLNDLLDYDLRTSAKTGRHILIDPAPIFNGTYVDQGSYCRHHLCIKDSQTSNLRPHEEPDRTTIYKTAAYCSQCRYHFLITVDFRDWEDGQTLCNFKDPENPLHHFRVLDSKLSKDSKDAYKLVVHQFACTSVTCPVKVEIKVQSPRLSTSMVSLLINRQDILVRGQKEIESDPTRFEGHRPLYPIQVLSNLRTYLQDAGGETRKQIARRNKKFRLAFGNDCDSLLSYLGFELKLGQSSQSEQEEFAQYWTLPAVDDKNREFIDDVKFELYQLMLERPDEEKKLPGVPRLSYIAVAMPEIRQYLACKDYPKRDRDAVQVVDAVEHPHYASLGAMERFTDDLLAWSYDRQCQCDPKNKPYYLDCLREIGNGRRSSDLQMKATMILSTGEASLKDIEKAYSFFALRRSDTKDEADDYIIGVYKSRVDSAPRQKEEARDCLLVIAKDRQSIAIEAVANDRTMSFEEALEFLNVSSDTASDSIEAAAVAMSFEGDKNKVAKALRAIANQRGDDYTLQRAATSMESGTEASNLDVGEAYNRLQINDRTAPDDTVLAYYESLRTGAPTGSSDSYTEAFRVIAHDRQSSYLLRKLDDPNADIQAAKSTVDQPVGLDNIGNTCYLNSLLQYYYTVKSVREVVMNFEQNRMPLDEEGINKKRVGGRAVSKAEIIKAQKFATELHDLFENLKTAPTRSIKPTRELAELTIFSSAAEANFRRASISSPSAPPNIASLMSPVFGPEDPPTVNSPPLSTDDDIEMVDRPEDKDPSQRDDSSEGTLVDAPDIDGLPPYSDVLRKTSDAAEKVWDTKTEETSSTFDDAIMVNGDSVFPASDIIPAAPDQPPPVPPRNKGGLSIQTKDHKEVITDDDLWKFGSQQDVTEVIGNVMFRLQCAIKPTSIDPVSGEQIDNIRDTFYGANASYLRKSQKLEKKVEPWANLIIFPDENKSRDIYEALDVVFDEQQVHIDGTVQPQYASITKLPPILQVQIQRTRYDNIKHTAYKNRNAVVFPETIYLDRYMDSEDPDSPLMRRRQEAWKWKTRINTLEERQKSLGQEKAAEEVSVCDALSAAHSLTKGLQEMDDIEVDAELVALLDERLVELNQEIERNNEEIQLLKQKRNEQFTNMTKYEYKLQTVFIHRGEAGGGHYWIYIYDFENDTWREYNDEYVTEVRDRRRIFEHEAAGVSGTPYYLGYVRSADVTDLVGAVHRELRDVEMPSLPPVTGTNSWAKTLEDGVEVHHNEDVEMEMGEVKRAEHVNQRHIMPKTDGDRTGVISQLINWNGGEGHVMESSYSEHDIRCERAQLVLLIFGFKHCVHMDHGNTCVFITSGWEQGRERCLIV</sequence>
<evidence type="ECO:0000259" key="9">
    <source>
        <dbReference type="PROSITE" id="PS50235"/>
    </source>
</evidence>
<dbReference type="InterPro" id="IPR018200">
    <property type="entry name" value="USP_CS"/>
</dbReference>
<dbReference type="PANTHER" id="PTHR43982">
    <property type="entry name" value="UBIQUITIN CARBOXYL-TERMINAL HYDROLASE"/>
    <property type="match status" value="1"/>
</dbReference>
<dbReference type="PROSITE" id="PS00972">
    <property type="entry name" value="USP_1"/>
    <property type="match status" value="1"/>
</dbReference>
<dbReference type="InterPro" id="IPR044635">
    <property type="entry name" value="UBP14-like"/>
</dbReference>
<dbReference type="Gene3D" id="3.90.70.10">
    <property type="entry name" value="Cysteine proteinases"/>
    <property type="match status" value="2"/>
</dbReference>
<evidence type="ECO:0000256" key="1">
    <source>
        <dbReference type="ARBA" id="ARBA00000707"/>
    </source>
</evidence>
<organism evidence="10 11">
    <name type="scientific">Monilinia laxa</name>
    <name type="common">Brown rot fungus</name>
    <name type="synonym">Sclerotinia laxa</name>
    <dbReference type="NCBI Taxonomy" id="61186"/>
    <lineage>
        <taxon>Eukaryota</taxon>
        <taxon>Fungi</taxon>
        <taxon>Dikarya</taxon>
        <taxon>Ascomycota</taxon>
        <taxon>Pezizomycotina</taxon>
        <taxon>Leotiomycetes</taxon>
        <taxon>Helotiales</taxon>
        <taxon>Sclerotiniaceae</taxon>
        <taxon>Monilinia</taxon>
    </lineage>
</organism>
<keyword evidence="5" id="KW-0378">Hydrolase</keyword>
<feature type="coiled-coil region" evidence="7">
    <location>
        <begin position="1097"/>
        <end position="1128"/>
    </location>
</feature>